<dbReference type="Proteomes" id="UP001234581">
    <property type="component" value="Unassembled WGS sequence"/>
</dbReference>
<proteinExistence type="predicted"/>
<reference evidence="1 2" key="1">
    <citation type="submission" date="2023-03" db="EMBL/GenBank/DDBJ databases">
        <title>Genome sequence of Lichtheimia ornata CBS 291.66.</title>
        <authorList>
            <person name="Mohabir J.T."/>
            <person name="Shea T.P."/>
            <person name="Kurbessoian T."/>
            <person name="Berby B."/>
            <person name="Fontaine J."/>
            <person name="Livny J."/>
            <person name="Gnirke A."/>
            <person name="Stajich J.E."/>
            <person name="Cuomo C.A."/>
        </authorList>
    </citation>
    <scope>NUCLEOTIDE SEQUENCE [LARGE SCALE GENOMIC DNA]</scope>
    <source>
        <strain evidence="1">CBS 291.66</strain>
    </source>
</reference>
<dbReference type="AlphaFoldDB" id="A0AAD7UV52"/>
<evidence type="ECO:0000313" key="1">
    <source>
        <dbReference type="EMBL" id="KAJ8652811.1"/>
    </source>
</evidence>
<evidence type="ECO:0000313" key="2">
    <source>
        <dbReference type="Proteomes" id="UP001234581"/>
    </source>
</evidence>
<organism evidence="1 2">
    <name type="scientific">Lichtheimia ornata</name>
    <dbReference type="NCBI Taxonomy" id="688661"/>
    <lineage>
        <taxon>Eukaryota</taxon>
        <taxon>Fungi</taxon>
        <taxon>Fungi incertae sedis</taxon>
        <taxon>Mucoromycota</taxon>
        <taxon>Mucoromycotina</taxon>
        <taxon>Mucoromycetes</taxon>
        <taxon>Mucorales</taxon>
        <taxon>Lichtheimiaceae</taxon>
        <taxon>Lichtheimia</taxon>
    </lineage>
</organism>
<accession>A0AAD7UV52</accession>
<name>A0AAD7UV52_9FUNG</name>
<gene>
    <name evidence="1" type="ORF">O0I10_011550</name>
</gene>
<protein>
    <submittedName>
        <fullName evidence="1">Uncharacterized protein</fullName>
    </submittedName>
</protein>
<comment type="caution">
    <text evidence="1">The sequence shown here is derived from an EMBL/GenBank/DDBJ whole genome shotgun (WGS) entry which is preliminary data.</text>
</comment>
<dbReference type="GeneID" id="83218950"/>
<dbReference type="RefSeq" id="XP_058337725.1">
    <property type="nucleotide sequence ID" value="XM_058491515.1"/>
</dbReference>
<keyword evidence="2" id="KW-1185">Reference proteome</keyword>
<dbReference type="EMBL" id="JARTCD010000093">
    <property type="protein sequence ID" value="KAJ8652811.1"/>
    <property type="molecule type" value="Genomic_DNA"/>
</dbReference>
<sequence>MTETCVDILCAAQSTVANGNPSTDGKIEELTTPERLDLAMQEAIAMTQLAPSSARGYLWVSHIHSLCGR</sequence>